<evidence type="ECO:0000313" key="2">
    <source>
        <dbReference type="Proteomes" id="UP000004682"/>
    </source>
</evidence>
<name>A0ABN0GB22_9BURK</name>
<organism evidence="1 2">
    <name type="scientific">Burkholderia humptydooensis MSMB43</name>
    <dbReference type="NCBI Taxonomy" id="441157"/>
    <lineage>
        <taxon>Bacteria</taxon>
        <taxon>Pseudomonadati</taxon>
        <taxon>Pseudomonadota</taxon>
        <taxon>Betaproteobacteria</taxon>
        <taxon>Burkholderiales</taxon>
        <taxon>Burkholderiaceae</taxon>
        <taxon>Burkholderia</taxon>
        <taxon>pseudomallei group</taxon>
    </lineage>
</organism>
<proteinExistence type="predicted"/>
<accession>A0ABN0GB22</accession>
<evidence type="ECO:0000313" key="1">
    <source>
        <dbReference type="EMBL" id="EIP89345.1"/>
    </source>
</evidence>
<reference evidence="2" key="1">
    <citation type="journal article" date="2012" name="J. Bacteriol.">
        <title>Revised Genome Sequence of Burkholderia thailandensis MSMB43 with Improved Annotation.</title>
        <authorList>
            <person name="Zhuo Y."/>
            <person name="Liu L."/>
            <person name="Wang Q."/>
            <person name="Liu X."/>
            <person name="Ren B."/>
            <person name="Liu M."/>
            <person name="Ni P."/>
            <person name="Cheng Y.Q."/>
            <person name="Zhang L."/>
        </authorList>
    </citation>
    <scope>NUCLEOTIDE SEQUENCE [LARGE SCALE GENOMIC DNA]</scope>
    <source>
        <strain evidence="2">MSMB43</strain>
    </source>
</reference>
<keyword evidence="2" id="KW-1185">Reference proteome</keyword>
<sequence>MGTAGHVVLRVCRCRFPSCTRIACFGNEGYPRARRPIQ</sequence>
<protein>
    <submittedName>
        <fullName evidence="1">Uncharacterized protein</fullName>
    </submittedName>
</protein>
<gene>
    <name evidence="1" type="ORF">A33K_12924</name>
</gene>
<dbReference type="EMBL" id="JH692061">
    <property type="protein sequence ID" value="EIP89345.1"/>
    <property type="molecule type" value="Genomic_DNA"/>
</dbReference>
<dbReference type="Proteomes" id="UP000004682">
    <property type="component" value="Unassembled WGS sequence"/>
</dbReference>